<accession>A0ABS2GUC9</accession>
<organism evidence="1 2">
    <name type="scientific">Parasutterella secunda</name>
    <dbReference type="NCBI Taxonomy" id="626947"/>
    <lineage>
        <taxon>Bacteria</taxon>
        <taxon>Pseudomonadati</taxon>
        <taxon>Pseudomonadota</taxon>
        <taxon>Betaproteobacteria</taxon>
        <taxon>Burkholderiales</taxon>
        <taxon>Sutterellaceae</taxon>
        <taxon>Parasutterella</taxon>
    </lineage>
</organism>
<keyword evidence="2" id="KW-1185">Reference proteome</keyword>
<proteinExistence type="predicted"/>
<comment type="caution">
    <text evidence="1">The sequence shown here is derived from an EMBL/GenBank/DDBJ whole genome shotgun (WGS) entry which is preliminary data.</text>
</comment>
<reference evidence="1 2" key="1">
    <citation type="journal article" date="2021" name="Sci. Rep.">
        <title>The distribution of antibiotic resistance genes in chicken gut microbiota commensals.</title>
        <authorList>
            <person name="Juricova H."/>
            <person name="Matiasovicova J."/>
            <person name="Kubasova T."/>
            <person name="Cejkova D."/>
            <person name="Rychlik I."/>
        </authorList>
    </citation>
    <scope>NUCLEOTIDE SEQUENCE [LARGE SCALE GENOMIC DNA]</scope>
    <source>
        <strain evidence="1 2">An562</strain>
    </source>
</reference>
<protein>
    <recommendedName>
        <fullName evidence="3">Restriction endonuclease subunit S</fullName>
    </recommendedName>
</protein>
<evidence type="ECO:0000313" key="2">
    <source>
        <dbReference type="Proteomes" id="UP000777002"/>
    </source>
</evidence>
<evidence type="ECO:0008006" key="3">
    <source>
        <dbReference type="Google" id="ProtNLM"/>
    </source>
</evidence>
<evidence type="ECO:0000313" key="1">
    <source>
        <dbReference type="EMBL" id="MBM6929455.1"/>
    </source>
</evidence>
<sequence length="57" mass="6530">MIDFQALRNKILDKAIRGELVPQLGSEPEVVEIGEPQSEVPFTIPEKWKWVRLLDVA</sequence>
<dbReference type="EMBL" id="JACJKX010000068">
    <property type="protein sequence ID" value="MBM6929455.1"/>
    <property type="molecule type" value="Genomic_DNA"/>
</dbReference>
<feature type="non-terminal residue" evidence="1">
    <location>
        <position position="57"/>
    </location>
</feature>
<name>A0ABS2GUC9_9BURK</name>
<gene>
    <name evidence="1" type="ORF">H5985_09350</name>
</gene>
<dbReference type="Proteomes" id="UP000777002">
    <property type="component" value="Unassembled WGS sequence"/>
</dbReference>